<evidence type="ECO:0000259" key="2">
    <source>
        <dbReference type="PROSITE" id="PS50887"/>
    </source>
</evidence>
<dbReference type="InterPro" id="IPR000160">
    <property type="entry name" value="GGDEF_dom"/>
</dbReference>
<dbReference type="RefSeq" id="WP_006931475.1">
    <property type="nucleotide sequence ID" value="NZ_AAUW01000001.1"/>
</dbReference>
<dbReference type="InterPro" id="IPR052163">
    <property type="entry name" value="DGC-Regulatory_Protein"/>
</dbReference>
<dbReference type="Gene3D" id="3.30.70.270">
    <property type="match status" value="1"/>
</dbReference>
<accession>A0NM98</accession>
<proteinExistence type="predicted"/>
<dbReference type="AlphaFoldDB" id="A0NM98"/>
<feature type="coiled-coil region" evidence="1">
    <location>
        <begin position="343"/>
        <end position="370"/>
    </location>
</feature>
<protein>
    <submittedName>
        <fullName evidence="3">PAS:GGDEF protein</fullName>
    </submittedName>
</protein>
<keyword evidence="1" id="KW-0175">Coiled coil</keyword>
<sequence length="550" mass="61500">MEAHLKELQERSWALRWRNPAFCKRLLYDALQQDPTPDPGNRPLQFNLAWLERWSGHFDAAAKLADEAFSMMDPKQDPEGWSELLVIKSVCVYSLGELSKADAILGESLEILGAGAHGPAGIEPLTVLANMCAYYHDYEKAQSKLQEAMSIADRLGLVYERSHILQTLSRTELRCGTVEAAVDAAKACLADALEHRNAVNLPYAYEVLGAALVEAGALEEARRCAAKGLAASQFSQDQRVACHLYYVLGLSLFEEKRFDEARAELENGLLNAVGADYNHWMRSFYLKLSQTHEALEEHRSALDYLKAYVTLQKKMFTEETERQSNDFRNRMEFRLAHSKADYERELRTRTETLNAELQEANTSLRELNARIEFNALHDALTGIGNRRMMSKFFETTRTGMAPGVKIAAILIDLDRFKSVNDHYGHSVGDQVIKAIATRLSDLLHEDETIVRMGGDEFLILSTRRIGADSLSTLAEEIVREINLPISIEGSEDRTVGASVGVAVQPNGPDLEYELLRNADEAMYQAKKTGRNRSCLHSSLDVSLPQGANAS</sequence>
<dbReference type="eggNOG" id="COG2199">
    <property type="taxonomic scope" value="Bacteria"/>
</dbReference>
<dbReference type="FunFam" id="3.30.70.270:FF:000001">
    <property type="entry name" value="Diguanylate cyclase domain protein"/>
    <property type="match status" value="1"/>
</dbReference>
<dbReference type="Pfam" id="PF00990">
    <property type="entry name" value="GGDEF"/>
    <property type="match status" value="1"/>
</dbReference>
<dbReference type="Gene3D" id="1.25.40.10">
    <property type="entry name" value="Tetratricopeptide repeat domain"/>
    <property type="match status" value="1"/>
</dbReference>
<dbReference type="GeneID" id="68850181"/>
<comment type="caution">
    <text evidence="3">The sequence shown here is derived from an EMBL/GenBank/DDBJ whole genome shotgun (WGS) entry which is preliminary data.</text>
</comment>
<dbReference type="InterPro" id="IPR043128">
    <property type="entry name" value="Rev_trsase/Diguanyl_cyclase"/>
</dbReference>
<dbReference type="CDD" id="cd01949">
    <property type="entry name" value="GGDEF"/>
    <property type="match status" value="1"/>
</dbReference>
<dbReference type="InterPro" id="IPR011990">
    <property type="entry name" value="TPR-like_helical_dom_sf"/>
</dbReference>
<organism evidence="3 4">
    <name type="scientific">Roseibium aggregatum (strain ATCC 25650 / DSM 13394 / JCM 20685 / NBRC 16684 / NCIMB 2208 / IAM 12614 / B1)</name>
    <name type="common">Stappia aggregata</name>
    <dbReference type="NCBI Taxonomy" id="384765"/>
    <lineage>
        <taxon>Bacteria</taxon>
        <taxon>Pseudomonadati</taxon>
        <taxon>Pseudomonadota</taxon>
        <taxon>Alphaproteobacteria</taxon>
        <taxon>Hyphomicrobiales</taxon>
        <taxon>Stappiaceae</taxon>
        <taxon>Roseibium</taxon>
    </lineage>
</organism>
<dbReference type="Proteomes" id="UP000004848">
    <property type="component" value="Unassembled WGS sequence"/>
</dbReference>
<name>A0NM98_ROSAI</name>
<reference evidence="3 4" key="1">
    <citation type="submission" date="2006-05" db="EMBL/GenBank/DDBJ databases">
        <authorList>
            <person name="King G."/>
            <person name="Ferriera S."/>
            <person name="Johnson J."/>
            <person name="Kravitz S."/>
            <person name="Beeson K."/>
            <person name="Sutton G."/>
            <person name="Rogers Y.-H."/>
            <person name="Friedman R."/>
            <person name="Frazier M."/>
            <person name="Venter J.C."/>
        </authorList>
    </citation>
    <scope>NUCLEOTIDE SEQUENCE [LARGE SCALE GENOMIC DNA]</scope>
    <source>
        <strain evidence="4">ATCC 25650 / DSM 13394 / JCM 20685 / NBRC 16684 / NCIMB 2208 / IAM 12614 / B1</strain>
    </source>
</reference>
<dbReference type="OrthoDB" id="6191081at2"/>
<dbReference type="GO" id="GO:0003824">
    <property type="term" value="F:catalytic activity"/>
    <property type="evidence" value="ECO:0007669"/>
    <property type="project" value="UniProtKB-ARBA"/>
</dbReference>
<dbReference type="NCBIfam" id="TIGR00254">
    <property type="entry name" value="GGDEF"/>
    <property type="match status" value="1"/>
</dbReference>
<evidence type="ECO:0000313" key="4">
    <source>
        <dbReference type="Proteomes" id="UP000004848"/>
    </source>
</evidence>
<dbReference type="SMART" id="SM00267">
    <property type="entry name" value="GGDEF"/>
    <property type="match status" value="1"/>
</dbReference>
<dbReference type="SUPFAM" id="SSF55073">
    <property type="entry name" value="Nucleotide cyclase"/>
    <property type="match status" value="1"/>
</dbReference>
<feature type="domain" description="GGDEF" evidence="2">
    <location>
        <begin position="404"/>
        <end position="538"/>
    </location>
</feature>
<evidence type="ECO:0000313" key="3">
    <source>
        <dbReference type="EMBL" id="EAV46193.1"/>
    </source>
</evidence>
<dbReference type="PROSITE" id="PS50887">
    <property type="entry name" value="GGDEF"/>
    <property type="match status" value="1"/>
</dbReference>
<dbReference type="PANTHER" id="PTHR46663">
    <property type="entry name" value="DIGUANYLATE CYCLASE DGCT-RELATED"/>
    <property type="match status" value="1"/>
</dbReference>
<gene>
    <name evidence="3" type="ORF">SIAM614_10203</name>
</gene>
<dbReference type="SUPFAM" id="SSF48452">
    <property type="entry name" value="TPR-like"/>
    <property type="match status" value="2"/>
</dbReference>
<evidence type="ECO:0000256" key="1">
    <source>
        <dbReference type="SAM" id="Coils"/>
    </source>
</evidence>
<dbReference type="EMBL" id="AAUW01000001">
    <property type="protein sequence ID" value="EAV46193.1"/>
    <property type="molecule type" value="Genomic_DNA"/>
</dbReference>
<dbReference type="InterPro" id="IPR029787">
    <property type="entry name" value="Nucleotide_cyclase"/>
</dbReference>
<dbReference type="PANTHER" id="PTHR46663:SF2">
    <property type="entry name" value="GGDEF DOMAIN-CONTAINING PROTEIN"/>
    <property type="match status" value="1"/>
</dbReference>